<feature type="transmembrane region" description="Helical" evidence="5">
    <location>
        <begin position="12"/>
        <end position="31"/>
    </location>
</feature>
<proteinExistence type="inferred from homology"/>
<keyword evidence="5" id="KW-0472">Membrane</keyword>
<dbReference type="CDD" id="cd11386">
    <property type="entry name" value="MCP_signal"/>
    <property type="match status" value="1"/>
</dbReference>
<evidence type="ECO:0000256" key="5">
    <source>
        <dbReference type="SAM" id="Phobius"/>
    </source>
</evidence>
<accession>A0A128F892</accession>
<comment type="similarity">
    <text evidence="3">Belongs to the methyl-accepting chemotaxis (MCP) protein family.</text>
</comment>
<dbReference type="Pfam" id="PF00015">
    <property type="entry name" value="MCPsignal"/>
    <property type="match status" value="1"/>
</dbReference>
<reference evidence="9" key="1">
    <citation type="submission" date="2016-02" db="EMBL/GenBank/DDBJ databases">
        <authorList>
            <person name="Rodrigo-Torres Lidia"/>
            <person name="Arahal R.David."/>
        </authorList>
    </citation>
    <scope>NUCLEOTIDE SEQUENCE [LARGE SCALE GENOMIC DNA]</scope>
    <source>
        <strain evidence="9">CECT 9029</strain>
    </source>
</reference>
<dbReference type="Gene3D" id="1.10.287.950">
    <property type="entry name" value="Methyl-accepting chemotaxis protein"/>
    <property type="match status" value="1"/>
</dbReference>
<dbReference type="GO" id="GO:0007165">
    <property type="term" value="P:signal transduction"/>
    <property type="evidence" value="ECO:0007669"/>
    <property type="project" value="UniProtKB-KW"/>
</dbReference>
<organism evidence="8 9">
    <name type="scientific">Grimontia celer</name>
    <dbReference type="NCBI Taxonomy" id="1796497"/>
    <lineage>
        <taxon>Bacteria</taxon>
        <taxon>Pseudomonadati</taxon>
        <taxon>Pseudomonadota</taxon>
        <taxon>Gammaproteobacteria</taxon>
        <taxon>Vibrionales</taxon>
        <taxon>Vibrionaceae</taxon>
        <taxon>Grimontia</taxon>
    </lineage>
</organism>
<evidence type="ECO:0000313" key="9">
    <source>
        <dbReference type="Proteomes" id="UP000071641"/>
    </source>
</evidence>
<evidence type="ECO:0000259" key="7">
    <source>
        <dbReference type="PROSITE" id="PS50885"/>
    </source>
</evidence>
<dbReference type="PROSITE" id="PS50885">
    <property type="entry name" value="HAMP"/>
    <property type="match status" value="1"/>
</dbReference>
<dbReference type="AlphaFoldDB" id="A0A128F892"/>
<dbReference type="Pfam" id="PF00672">
    <property type="entry name" value="HAMP"/>
    <property type="match status" value="1"/>
</dbReference>
<evidence type="ECO:0000256" key="4">
    <source>
        <dbReference type="PROSITE-ProRule" id="PRU00284"/>
    </source>
</evidence>
<keyword evidence="5" id="KW-0812">Transmembrane</keyword>
<dbReference type="OrthoDB" id="9177152at2"/>
<sequence length="540" mass="57846">MLRKLTVSQKLYLGFGGILSLLVTMVAFVWIKLAFLQEVGIEVRTDDVPEAIGYLGLIDEAGDVYRDSVGVINGVTDAAKDLKSNTKEYMDLIAQVRLLETPGSEDFQKLAEIEDHMKAYLTAFENNILPRVSNSGEMAELVEELHDVYLLHLSPIEDILDQVSSEEVEETDKALGSLLDAYEVMRMTLLSLAAVAILLSCGIAYLLSTSITRRLKTLNEAAQRIANGELSNDSIEDKSGDELASLAVSVNAMQASLVSLISSIRGVTEEVHSSAKALSTISQDVVSGASMQAEKATLIATASEELSLTISEVANQGTATFDEAKRSEEAAHEGRQVISEMVSSIQQVSVQMQEMSVSMRELGSHSEEIGNVIKVIQSIAEQTNLLALNAAIEAARAGEFGRGFAVVADEVRALAERTTQATQEVSTIIQSIQAGTQNAVTSTEENCGLVEIGVNHSESAVKALDDIFNGAASVQSMISSIATAADEQTSVTREIASDITAISDISSKSLDSAQESAERIASLDRKVDELDALIGKFKVC</sequence>
<keyword evidence="5" id="KW-1133">Transmembrane helix</keyword>
<dbReference type="PROSITE" id="PS50111">
    <property type="entry name" value="CHEMOTAXIS_TRANSDUC_2"/>
    <property type="match status" value="1"/>
</dbReference>
<gene>
    <name evidence="8" type="primary">ctpH_5</name>
    <name evidence="8" type="ORF">GCE9029_03603</name>
</gene>
<feature type="transmembrane region" description="Helical" evidence="5">
    <location>
        <begin position="187"/>
        <end position="207"/>
    </location>
</feature>
<dbReference type="GO" id="GO:0006935">
    <property type="term" value="P:chemotaxis"/>
    <property type="evidence" value="ECO:0007669"/>
    <property type="project" value="InterPro"/>
</dbReference>
<evidence type="ECO:0000313" key="8">
    <source>
        <dbReference type="EMBL" id="CZF83043.1"/>
    </source>
</evidence>
<evidence type="ECO:0000256" key="1">
    <source>
        <dbReference type="ARBA" id="ARBA00004370"/>
    </source>
</evidence>
<protein>
    <submittedName>
        <fullName evidence="8">Methyl-accepting chemotaxis protein CtpH</fullName>
    </submittedName>
</protein>
<evidence type="ECO:0000256" key="3">
    <source>
        <dbReference type="ARBA" id="ARBA00029447"/>
    </source>
</evidence>
<evidence type="ECO:0000256" key="2">
    <source>
        <dbReference type="ARBA" id="ARBA00023224"/>
    </source>
</evidence>
<evidence type="ECO:0000259" key="6">
    <source>
        <dbReference type="PROSITE" id="PS50111"/>
    </source>
</evidence>
<dbReference type="InterPro" id="IPR004090">
    <property type="entry name" value="Chemotax_Me-accpt_rcpt"/>
</dbReference>
<dbReference type="Proteomes" id="UP000071641">
    <property type="component" value="Unassembled WGS sequence"/>
</dbReference>
<dbReference type="InterPro" id="IPR004089">
    <property type="entry name" value="MCPsignal_dom"/>
</dbReference>
<dbReference type="CDD" id="cd06225">
    <property type="entry name" value="HAMP"/>
    <property type="match status" value="1"/>
</dbReference>
<dbReference type="GO" id="GO:0016020">
    <property type="term" value="C:membrane"/>
    <property type="evidence" value="ECO:0007669"/>
    <property type="project" value="UniProtKB-SubCell"/>
</dbReference>
<keyword evidence="2 4" id="KW-0807">Transducer</keyword>
<dbReference type="PANTHER" id="PTHR32089:SF112">
    <property type="entry name" value="LYSOZYME-LIKE PROTEIN-RELATED"/>
    <property type="match status" value="1"/>
</dbReference>
<feature type="domain" description="Methyl-accepting transducer" evidence="6">
    <location>
        <begin position="267"/>
        <end position="503"/>
    </location>
</feature>
<feature type="domain" description="HAMP" evidence="7">
    <location>
        <begin position="209"/>
        <end position="262"/>
    </location>
</feature>
<dbReference type="InterPro" id="IPR003660">
    <property type="entry name" value="HAMP_dom"/>
</dbReference>
<dbReference type="SMART" id="SM00283">
    <property type="entry name" value="MA"/>
    <property type="match status" value="1"/>
</dbReference>
<dbReference type="FunFam" id="1.10.287.950:FF:000001">
    <property type="entry name" value="Methyl-accepting chemotaxis sensory transducer"/>
    <property type="match status" value="1"/>
</dbReference>
<dbReference type="Gene3D" id="6.10.340.10">
    <property type="match status" value="1"/>
</dbReference>
<dbReference type="PRINTS" id="PR00260">
    <property type="entry name" value="CHEMTRNSDUCR"/>
</dbReference>
<dbReference type="SUPFAM" id="SSF58104">
    <property type="entry name" value="Methyl-accepting chemotaxis protein (MCP) signaling domain"/>
    <property type="match status" value="1"/>
</dbReference>
<name>A0A128F892_9GAMM</name>
<dbReference type="EMBL" id="FIZX01000002">
    <property type="protein sequence ID" value="CZF83043.1"/>
    <property type="molecule type" value="Genomic_DNA"/>
</dbReference>
<dbReference type="PANTHER" id="PTHR32089">
    <property type="entry name" value="METHYL-ACCEPTING CHEMOTAXIS PROTEIN MCPB"/>
    <property type="match status" value="1"/>
</dbReference>
<dbReference type="RefSeq" id="WP_062665297.1">
    <property type="nucleotide sequence ID" value="NZ_FIZX01000002.1"/>
</dbReference>
<dbReference type="SMART" id="SM00304">
    <property type="entry name" value="HAMP"/>
    <property type="match status" value="1"/>
</dbReference>
<comment type="subcellular location">
    <subcellularLocation>
        <location evidence="1">Membrane</location>
    </subcellularLocation>
</comment>
<keyword evidence="9" id="KW-1185">Reference proteome</keyword>
<dbReference type="STRING" id="1796497.GCE9029_03603"/>
<dbReference type="GO" id="GO:0004888">
    <property type="term" value="F:transmembrane signaling receptor activity"/>
    <property type="evidence" value="ECO:0007669"/>
    <property type="project" value="InterPro"/>
</dbReference>